<keyword evidence="2" id="KW-0813">Transport</keyword>
<feature type="transmembrane region" description="Helical" evidence="8">
    <location>
        <begin position="323"/>
        <end position="343"/>
    </location>
</feature>
<dbReference type="RefSeq" id="WP_063248878.1">
    <property type="nucleotide sequence ID" value="NZ_DAMCVH010000005.1"/>
</dbReference>
<evidence type="ECO:0000259" key="9">
    <source>
        <dbReference type="PROSITE" id="PS50850"/>
    </source>
</evidence>
<keyword evidence="6 8" id="KW-0472">Membrane</keyword>
<feature type="transmembrane region" description="Helical" evidence="8">
    <location>
        <begin position="410"/>
        <end position="429"/>
    </location>
</feature>
<dbReference type="InterPro" id="IPR050171">
    <property type="entry name" value="MFS_Transporters"/>
</dbReference>
<evidence type="ECO:0000313" key="10">
    <source>
        <dbReference type="EMBL" id="KZE23454.1"/>
    </source>
</evidence>
<dbReference type="InterPro" id="IPR036259">
    <property type="entry name" value="MFS_trans_sf"/>
</dbReference>
<comment type="caution">
    <text evidence="10">The sequence shown here is derived from an EMBL/GenBank/DDBJ whole genome shotgun (WGS) entry which is preliminary data.</text>
</comment>
<dbReference type="AlphaFoldDB" id="A0AB34XVX8"/>
<feature type="transmembrane region" description="Helical" evidence="8">
    <location>
        <begin position="385"/>
        <end position="404"/>
    </location>
</feature>
<dbReference type="InterPro" id="IPR011701">
    <property type="entry name" value="MFS"/>
</dbReference>
<accession>A0AB34XVX8</accession>
<gene>
    <name evidence="10" type="ORF">AVW13_04400</name>
</gene>
<evidence type="ECO:0000256" key="6">
    <source>
        <dbReference type="ARBA" id="ARBA00023136"/>
    </source>
</evidence>
<evidence type="ECO:0000256" key="5">
    <source>
        <dbReference type="ARBA" id="ARBA00022989"/>
    </source>
</evidence>
<reference evidence="11" key="1">
    <citation type="submission" date="2016-01" db="EMBL/GenBank/DDBJ databases">
        <title>Draft genome of Chromobacterium sp. F49.</title>
        <authorList>
            <person name="Hong K.W."/>
        </authorList>
    </citation>
    <scope>NUCLEOTIDE SEQUENCE [LARGE SCALE GENOMIC DNA]</scope>
    <source>
        <strain evidence="11">M40</strain>
    </source>
</reference>
<evidence type="ECO:0000256" key="1">
    <source>
        <dbReference type="ARBA" id="ARBA00004651"/>
    </source>
</evidence>
<dbReference type="SUPFAM" id="SSF103473">
    <property type="entry name" value="MFS general substrate transporter"/>
    <property type="match status" value="1"/>
</dbReference>
<feature type="domain" description="Major facilitator superfamily (MFS) profile" evidence="9">
    <location>
        <begin position="13"/>
        <end position="433"/>
    </location>
</feature>
<evidence type="ECO:0000256" key="2">
    <source>
        <dbReference type="ARBA" id="ARBA00022448"/>
    </source>
</evidence>
<feature type="region of interest" description="Disordered" evidence="7">
    <location>
        <begin position="194"/>
        <end position="238"/>
    </location>
</feature>
<feature type="transmembrane region" description="Helical" evidence="8">
    <location>
        <begin position="290"/>
        <end position="311"/>
    </location>
</feature>
<evidence type="ECO:0000256" key="3">
    <source>
        <dbReference type="ARBA" id="ARBA00022475"/>
    </source>
</evidence>
<dbReference type="PANTHER" id="PTHR23517">
    <property type="entry name" value="RESISTANCE PROTEIN MDTM, PUTATIVE-RELATED-RELATED"/>
    <property type="match status" value="1"/>
</dbReference>
<evidence type="ECO:0000256" key="7">
    <source>
        <dbReference type="SAM" id="MobiDB-lite"/>
    </source>
</evidence>
<organism evidence="10 11">
    <name type="scientific">Brevibacterium casei</name>
    <dbReference type="NCBI Taxonomy" id="33889"/>
    <lineage>
        <taxon>Bacteria</taxon>
        <taxon>Bacillati</taxon>
        <taxon>Actinomycetota</taxon>
        <taxon>Actinomycetes</taxon>
        <taxon>Micrococcales</taxon>
        <taxon>Brevibacteriaceae</taxon>
        <taxon>Brevibacterium</taxon>
    </lineage>
</organism>
<dbReference type="Gene3D" id="1.20.1250.20">
    <property type="entry name" value="MFS general substrate transporter like domains"/>
    <property type="match status" value="1"/>
</dbReference>
<dbReference type="PROSITE" id="PS50850">
    <property type="entry name" value="MFS"/>
    <property type="match status" value="1"/>
</dbReference>
<dbReference type="EMBL" id="LQQR01000003">
    <property type="protein sequence ID" value="KZE23454.1"/>
    <property type="molecule type" value="Genomic_DNA"/>
</dbReference>
<dbReference type="GO" id="GO:0005886">
    <property type="term" value="C:plasma membrane"/>
    <property type="evidence" value="ECO:0007669"/>
    <property type="project" value="UniProtKB-SubCell"/>
</dbReference>
<feature type="transmembrane region" description="Helical" evidence="8">
    <location>
        <begin position="105"/>
        <end position="127"/>
    </location>
</feature>
<protein>
    <recommendedName>
        <fullName evidence="9">Major facilitator superfamily (MFS) profile domain-containing protein</fullName>
    </recommendedName>
</protein>
<sequence>MASGTDETRTLTPALLGLVWSAMFGFSGFFLSYSTMVSIGVADGLSTVTGGAVLTTMMVGVIAVQPFAPRLGERLGLRAALLIALGLQLLGQVLGLVVGPPLLSLVLAGISGGMGFGLFVVLANAAVPGTVSAGRLGRALGIFGGVTSLAAAVGAPVGLWLIGVVPEWSFRLVACSTLLLAVPTLVRFLPGRTHPSSPAEAVPGDEVGGGTVPRADPPGGTVPRAEDNEPAEAVESAVEPAGAAESAGAVESPSQPRGQGALRLLIMLAPFLVGMITFGLIVGFGPGREVAHPAVYILIMQVCSVIGRFAAGAVADARSPLGLNLLGVGMAALGLTVTAVSGAGVVLGIAMVIVGLGLGTLQSASLVMAFITARTPGRASVAWNMSFDIGLGIAGVIGGLGFTYLGDTATFLLCTGVLLLAGLVSWLAANRRPSR</sequence>
<keyword evidence="4 8" id="KW-0812">Transmembrane</keyword>
<keyword evidence="5 8" id="KW-1133">Transmembrane helix</keyword>
<name>A0AB34XVX8_9MICO</name>
<proteinExistence type="predicted"/>
<feature type="transmembrane region" description="Helical" evidence="8">
    <location>
        <begin position="45"/>
        <end position="67"/>
    </location>
</feature>
<feature type="transmembrane region" description="Helical" evidence="8">
    <location>
        <begin position="79"/>
        <end position="99"/>
    </location>
</feature>
<evidence type="ECO:0000256" key="4">
    <source>
        <dbReference type="ARBA" id="ARBA00022692"/>
    </source>
</evidence>
<evidence type="ECO:0000256" key="8">
    <source>
        <dbReference type="SAM" id="Phobius"/>
    </source>
</evidence>
<evidence type="ECO:0000313" key="11">
    <source>
        <dbReference type="Proteomes" id="UP000076612"/>
    </source>
</evidence>
<dbReference type="GO" id="GO:0022857">
    <property type="term" value="F:transmembrane transporter activity"/>
    <property type="evidence" value="ECO:0007669"/>
    <property type="project" value="InterPro"/>
</dbReference>
<dbReference type="Proteomes" id="UP000076612">
    <property type="component" value="Unassembled WGS sequence"/>
</dbReference>
<keyword evidence="3" id="KW-1003">Cell membrane</keyword>
<feature type="transmembrane region" description="Helical" evidence="8">
    <location>
        <begin position="349"/>
        <end position="373"/>
    </location>
</feature>
<feature type="transmembrane region" description="Helical" evidence="8">
    <location>
        <begin position="12"/>
        <end position="33"/>
    </location>
</feature>
<comment type="subcellular location">
    <subcellularLocation>
        <location evidence="1">Cell membrane</location>
        <topology evidence="1">Multi-pass membrane protein</topology>
    </subcellularLocation>
</comment>
<dbReference type="Pfam" id="PF07690">
    <property type="entry name" value="MFS_1"/>
    <property type="match status" value="1"/>
</dbReference>
<dbReference type="PANTHER" id="PTHR23517:SF13">
    <property type="entry name" value="MAJOR FACILITATOR SUPERFAMILY MFS_1"/>
    <property type="match status" value="1"/>
</dbReference>
<feature type="transmembrane region" description="Helical" evidence="8">
    <location>
        <begin position="264"/>
        <end position="284"/>
    </location>
</feature>
<feature type="transmembrane region" description="Helical" evidence="8">
    <location>
        <begin position="139"/>
        <end position="162"/>
    </location>
</feature>
<dbReference type="InterPro" id="IPR020846">
    <property type="entry name" value="MFS_dom"/>
</dbReference>